<dbReference type="SUPFAM" id="SSF53098">
    <property type="entry name" value="Ribonuclease H-like"/>
    <property type="match status" value="1"/>
</dbReference>
<dbReference type="RefSeq" id="WP_290140204.1">
    <property type="nucleotide sequence ID" value="NZ_CP101620.1"/>
</dbReference>
<evidence type="ECO:0000313" key="2">
    <source>
        <dbReference type="Proteomes" id="UP001060112"/>
    </source>
</evidence>
<accession>A0ABY5I1J1</accession>
<evidence type="ECO:0000313" key="1">
    <source>
        <dbReference type="EMBL" id="UTY39233.1"/>
    </source>
</evidence>
<protein>
    <recommendedName>
        <fullName evidence="3">Holliday junction resolvase RuvC</fullName>
    </recommendedName>
</protein>
<proteinExistence type="predicted"/>
<dbReference type="Proteomes" id="UP001060112">
    <property type="component" value="Chromosome"/>
</dbReference>
<organism evidence="1 2">
    <name type="scientific">Allocoprobacillus halotolerans</name>
    <dbReference type="NCBI Taxonomy" id="2944914"/>
    <lineage>
        <taxon>Bacteria</taxon>
        <taxon>Bacillati</taxon>
        <taxon>Bacillota</taxon>
        <taxon>Erysipelotrichia</taxon>
        <taxon>Erysipelotrichales</taxon>
        <taxon>Erysipelotrichaceae</taxon>
        <taxon>Allocoprobacillus</taxon>
    </lineage>
</organism>
<dbReference type="InterPro" id="IPR012337">
    <property type="entry name" value="RNaseH-like_sf"/>
</dbReference>
<evidence type="ECO:0008006" key="3">
    <source>
        <dbReference type="Google" id="ProtNLM"/>
    </source>
</evidence>
<dbReference type="EMBL" id="CP101620">
    <property type="protein sequence ID" value="UTY39233.1"/>
    <property type="molecule type" value="Genomic_DNA"/>
</dbReference>
<dbReference type="Gene3D" id="3.30.420.10">
    <property type="entry name" value="Ribonuclease H-like superfamily/Ribonuclease H"/>
    <property type="match status" value="1"/>
</dbReference>
<name>A0ABY5I1J1_9FIRM</name>
<dbReference type="InterPro" id="IPR036397">
    <property type="entry name" value="RNaseH_sf"/>
</dbReference>
<gene>
    <name evidence="1" type="ORF">NMU03_17080</name>
</gene>
<reference evidence="1" key="1">
    <citation type="submission" date="2022-07" db="EMBL/GenBank/DDBJ databases">
        <title>Faecal culturing of patients with breast cancer.</title>
        <authorList>
            <person name="Teng N.M.Y."/>
            <person name="Kiu R."/>
            <person name="Evans R."/>
            <person name="Baker D.J."/>
            <person name="Zenner C."/>
            <person name="Robinson S.D."/>
            <person name="Hall L.J."/>
        </authorList>
    </citation>
    <scope>NUCLEOTIDE SEQUENCE</scope>
    <source>
        <strain evidence="1">LH1062</strain>
    </source>
</reference>
<sequence>MGRLVLGLDIGITSVGYGVIDIDNNRFVDYGVRLFKEGTAAENEKEGQKEVQDV</sequence>
<keyword evidence="2" id="KW-1185">Reference proteome</keyword>